<dbReference type="SUPFAM" id="SSF56112">
    <property type="entry name" value="Protein kinase-like (PK-like)"/>
    <property type="match status" value="1"/>
</dbReference>
<proteinExistence type="predicted"/>
<evidence type="ECO:0008006" key="6">
    <source>
        <dbReference type="Google" id="ProtNLM"/>
    </source>
</evidence>
<keyword evidence="1" id="KW-1133">Transmembrane helix</keyword>
<protein>
    <recommendedName>
        <fullName evidence="6">Protein kinase domain-containing protein</fullName>
    </recommendedName>
</protein>
<keyword evidence="5" id="KW-1185">Reference proteome</keyword>
<dbReference type="Proteomes" id="UP001195724">
    <property type="component" value="Unassembled WGS sequence"/>
</dbReference>
<keyword evidence="1" id="KW-0812">Transmembrane</keyword>
<dbReference type="EMBL" id="JAFBCL010000001">
    <property type="protein sequence ID" value="MBM7814707.1"/>
    <property type="molecule type" value="Genomic_DNA"/>
</dbReference>
<name>A0A8T8HWX1_9PSEU</name>
<dbReference type="AlphaFoldDB" id="A0A8T8HWX1"/>
<feature type="transmembrane region" description="Helical" evidence="1">
    <location>
        <begin position="661"/>
        <end position="681"/>
    </location>
</feature>
<dbReference type="InterPro" id="IPR011009">
    <property type="entry name" value="Kinase-like_dom_sf"/>
</dbReference>
<keyword evidence="1" id="KW-0472">Membrane</keyword>
<reference evidence="2 5" key="1">
    <citation type="submission" date="2021-01" db="EMBL/GenBank/DDBJ databases">
        <title>Sequencing the genomes of 1000 actinobacteria strains.</title>
        <authorList>
            <person name="Klenk H.-P."/>
        </authorList>
    </citation>
    <scope>NUCLEOTIDE SEQUENCE [LARGE SCALE GENOMIC DNA]</scope>
    <source>
        <strain evidence="2 5">DSM 44581</strain>
    </source>
</reference>
<gene>
    <name evidence="3" type="ORF">J7S33_29060</name>
    <name evidence="2" type="ORF">JOE68_005572</name>
</gene>
<evidence type="ECO:0000313" key="5">
    <source>
        <dbReference type="Proteomes" id="UP001195724"/>
    </source>
</evidence>
<dbReference type="RefSeq" id="WP_204845319.1">
    <property type="nucleotide sequence ID" value="NZ_JAFBCL010000001.1"/>
</dbReference>
<accession>A0A8T8HWX1</accession>
<dbReference type="Gene3D" id="1.10.510.10">
    <property type="entry name" value="Transferase(Phosphotransferase) domain 1"/>
    <property type="match status" value="1"/>
</dbReference>
<dbReference type="Proteomes" id="UP000671828">
    <property type="component" value="Chromosome"/>
</dbReference>
<reference evidence="3" key="2">
    <citation type="submission" date="2021-04" db="EMBL/GenBank/DDBJ databases">
        <title>Saccharothrix algeriensis WGS.</title>
        <authorList>
            <person name="Stuskova K."/>
            <person name="Hakalova E."/>
            <person name="Tebbal A.B."/>
            <person name="Eichmeier A."/>
        </authorList>
    </citation>
    <scope>NUCLEOTIDE SEQUENCE</scope>
    <source>
        <strain evidence="3">NRRL B-24137</strain>
    </source>
</reference>
<sequence length="685" mass="73168">MSEEQRAQDVRRAAITRVHEVLSGLGGGLTDEQVPQVLVRTALSLPGGAQADIRAGVREVRSTFGDGDGRVRVEFDTAADAADPCDVEVVLPAPPTAVVEDGQDRPPLPGGEPRLLVLGFDGIEFHFLLEPGHDWLPLLRPHAGYDGLGLLLPETLSDVPHGHLVDLSYADGVLRARRAAERPDYAVSVNGVPLDGAGVAVAEHGEVLFDSRTGAGSRALAYELVDWTDEVPSAGAGADVLDGAPHPTESADPANPGGLLVAPPRPGAKAGLRRFPLPTGRADVRVRDVHVQVLHTTATHVGSAERSHVKIYRCATPQHAAYLRRHLATQAGLVRQANAVAGRPGERAWAVAPIQLVAATPPPEVLTTRADPAALRGAAEHRLSAWFGVPDQPQPDCFVIVASPLLEPVGWAGYEQLGKAPSGGQLDALAPLAAGVDRLHFLGVAHCDIKPQNVCHHLDAQGRSGYVLVDGDAITRSGGPVAELRFTPEYASAEVIRAARRVRAPGRDSIDVREHDRFGFVLVVLTALIGVDKVDALLRGGADGRRPVDSVAIVEDTLASAWDPEWSRFVAELVGPFRPGALLDDGWSAKAWLERLSALWSPQERERVADPDRVAAGRYGREVTALRADLRALAWAEWREELVARTRAAQLVVARREYRNWLWAGRIAFLVSVLLLVATVAGGTG</sequence>
<organism evidence="3 4">
    <name type="scientific">Saccharothrix algeriensis</name>
    <dbReference type="NCBI Taxonomy" id="173560"/>
    <lineage>
        <taxon>Bacteria</taxon>
        <taxon>Bacillati</taxon>
        <taxon>Actinomycetota</taxon>
        <taxon>Actinomycetes</taxon>
        <taxon>Pseudonocardiales</taxon>
        <taxon>Pseudonocardiaceae</taxon>
        <taxon>Saccharothrix</taxon>
    </lineage>
</organism>
<evidence type="ECO:0000256" key="1">
    <source>
        <dbReference type="SAM" id="Phobius"/>
    </source>
</evidence>
<evidence type="ECO:0000313" key="4">
    <source>
        <dbReference type="Proteomes" id="UP000671828"/>
    </source>
</evidence>
<evidence type="ECO:0000313" key="3">
    <source>
        <dbReference type="EMBL" id="QTR02996.1"/>
    </source>
</evidence>
<evidence type="ECO:0000313" key="2">
    <source>
        <dbReference type="EMBL" id="MBM7814707.1"/>
    </source>
</evidence>
<dbReference type="EMBL" id="CP072788">
    <property type="protein sequence ID" value="QTR02996.1"/>
    <property type="molecule type" value="Genomic_DNA"/>
</dbReference>